<organism evidence="1">
    <name type="scientific">Arion vulgaris</name>
    <dbReference type="NCBI Taxonomy" id="1028688"/>
    <lineage>
        <taxon>Eukaryota</taxon>
        <taxon>Metazoa</taxon>
        <taxon>Spiralia</taxon>
        <taxon>Lophotrochozoa</taxon>
        <taxon>Mollusca</taxon>
        <taxon>Gastropoda</taxon>
        <taxon>Heterobranchia</taxon>
        <taxon>Euthyneura</taxon>
        <taxon>Panpulmonata</taxon>
        <taxon>Eupulmonata</taxon>
        <taxon>Stylommatophora</taxon>
        <taxon>Helicina</taxon>
        <taxon>Arionoidea</taxon>
        <taxon>Arionidae</taxon>
        <taxon>Arion</taxon>
    </lineage>
</organism>
<proteinExistence type="predicted"/>
<dbReference type="AlphaFoldDB" id="A0A0B7ALR5"/>
<protein>
    <submittedName>
        <fullName evidence="1">Uncharacterized protein</fullName>
    </submittedName>
</protein>
<name>A0A0B7ALR5_9EUPU</name>
<gene>
    <name evidence="1" type="primary">ORF128829</name>
</gene>
<dbReference type="EMBL" id="HACG01035084">
    <property type="protein sequence ID" value="CEK81949.1"/>
    <property type="molecule type" value="Transcribed_RNA"/>
</dbReference>
<sequence>MVLLLDVVQIIDDLLITVEEIKGIIESSKKFVTIRYEDTDRLKEADMQVLCNDTFIHSSAVPVGVGDHVGSPHRSVSGTIHKIFQMGIRSS</sequence>
<reference evidence="1" key="1">
    <citation type="submission" date="2014-12" db="EMBL/GenBank/DDBJ databases">
        <title>Insight into the proteome of Arion vulgaris.</title>
        <authorList>
            <person name="Aradska J."/>
            <person name="Bulat T."/>
            <person name="Smidak R."/>
            <person name="Sarate P."/>
            <person name="Gangsoo J."/>
            <person name="Sialana F."/>
            <person name="Bilban M."/>
            <person name="Lubec G."/>
        </authorList>
    </citation>
    <scope>NUCLEOTIDE SEQUENCE</scope>
    <source>
        <tissue evidence="1">Skin</tissue>
    </source>
</reference>
<accession>A0A0B7ALR5</accession>
<evidence type="ECO:0000313" key="1">
    <source>
        <dbReference type="EMBL" id="CEK81949.1"/>
    </source>
</evidence>